<dbReference type="Gene3D" id="1.10.1200.270">
    <property type="entry name" value="Methyltransferase, alpha-helical capping domain"/>
    <property type="match status" value="1"/>
</dbReference>
<dbReference type="GO" id="GO:0008757">
    <property type="term" value="F:S-adenosylmethionine-dependent methyltransferase activity"/>
    <property type="evidence" value="ECO:0000318"/>
    <property type="project" value="GO_Central"/>
</dbReference>
<dbReference type="OMA" id="FIDVFHS"/>
<dbReference type="InterPro" id="IPR042086">
    <property type="entry name" value="MeTrfase_capping"/>
</dbReference>
<organism evidence="3 4">
    <name type="scientific">Marchantia polymorpha</name>
    <name type="common">Common liverwort</name>
    <name type="synonym">Marchantia aquatica</name>
    <dbReference type="NCBI Taxonomy" id="3197"/>
    <lineage>
        <taxon>Eukaryota</taxon>
        <taxon>Viridiplantae</taxon>
        <taxon>Streptophyta</taxon>
        <taxon>Embryophyta</taxon>
        <taxon>Marchantiophyta</taxon>
        <taxon>Marchantiopsida</taxon>
        <taxon>Marchantiidae</taxon>
        <taxon>Marchantiales</taxon>
        <taxon>Marchantiaceae</taxon>
        <taxon>Marchantia</taxon>
    </lineage>
</organism>
<dbReference type="InterPro" id="IPR005299">
    <property type="entry name" value="MeTrfase_7"/>
</dbReference>
<name>A0A2R6XT98_MARPO</name>
<dbReference type="PANTHER" id="PTHR31009">
    <property type="entry name" value="S-ADENOSYL-L-METHIONINE:CARBOXYL METHYLTRANSFERASE FAMILY PROTEIN"/>
    <property type="match status" value="1"/>
</dbReference>
<dbReference type="Proteomes" id="UP000244005">
    <property type="component" value="Unassembled WGS sequence"/>
</dbReference>
<dbReference type="Gramene" id="Mp7g11980.1">
    <property type="protein sequence ID" value="Mp7g11980.1.cds"/>
    <property type="gene ID" value="Mp7g11980"/>
</dbReference>
<reference evidence="4" key="1">
    <citation type="journal article" date="2017" name="Cell">
        <title>Insights into land plant evolution garnered from the Marchantia polymorpha genome.</title>
        <authorList>
            <person name="Bowman J.L."/>
            <person name="Kohchi T."/>
            <person name="Yamato K.T."/>
            <person name="Jenkins J."/>
            <person name="Shu S."/>
            <person name="Ishizaki K."/>
            <person name="Yamaoka S."/>
            <person name="Nishihama R."/>
            <person name="Nakamura Y."/>
            <person name="Berger F."/>
            <person name="Adam C."/>
            <person name="Aki S.S."/>
            <person name="Althoff F."/>
            <person name="Araki T."/>
            <person name="Arteaga-Vazquez M.A."/>
            <person name="Balasubrmanian S."/>
            <person name="Barry K."/>
            <person name="Bauer D."/>
            <person name="Boehm C.R."/>
            <person name="Briginshaw L."/>
            <person name="Caballero-Perez J."/>
            <person name="Catarino B."/>
            <person name="Chen F."/>
            <person name="Chiyoda S."/>
            <person name="Chovatia M."/>
            <person name="Davies K.M."/>
            <person name="Delmans M."/>
            <person name="Demura T."/>
            <person name="Dierschke T."/>
            <person name="Dolan L."/>
            <person name="Dorantes-Acosta A.E."/>
            <person name="Eklund D.M."/>
            <person name="Florent S.N."/>
            <person name="Flores-Sandoval E."/>
            <person name="Fujiyama A."/>
            <person name="Fukuzawa H."/>
            <person name="Galik B."/>
            <person name="Grimanelli D."/>
            <person name="Grimwood J."/>
            <person name="Grossniklaus U."/>
            <person name="Hamada T."/>
            <person name="Haseloff J."/>
            <person name="Hetherington A.J."/>
            <person name="Higo A."/>
            <person name="Hirakawa Y."/>
            <person name="Hundley H.N."/>
            <person name="Ikeda Y."/>
            <person name="Inoue K."/>
            <person name="Inoue S.I."/>
            <person name="Ishida S."/>
            <person name="Jia Q."/>
            <person name="Kakita M."/>
            <person name="Kanazawa T."/>
            <person name="Kawai Y."/>
            <person name="Kawashima T."/>
            <person name="Kennedy M."/>
            <person name="Kinose K."/>
            <person name="Kinoshita T."/>
            <person name="Kohara Y."/>
            <person name="Koide E."/>
            <person name="Komatsu K."/>
            <person name="Kopischke S."/>
            <person name="Kubo M."/>
            <person name="Kyozuka J."/>
            <person name="Lagercrantz U."/>
            <person name="Lin S.S."/>
            <person name="Lindquist E."/>
            <person name="Lipzen A.M."/>
            <person name="Lu C.W."/>
            <person name="De Luna E."/>
            <person name="Martienssen R.A."/>
            <person name="Minamino N."/>
            <person name="Mizutani M."/>
            <person name="Mizutani M."/>
            <person name="Mochizuki N."/>
            <person name="Monte I."/>
            <person name="Mosher R."/>
            <person name="Nagasaki H."/>
            <person name="Nakagami H."/>
            <person name="Naramoto S."/>
            <person name="Nishitani K."/>
            <person name="Ohtani M."/>
            <person name="Okamoto T."/>
            <person name="Okumura M."/>
            <person name="Phillips J."/>
            <person name="Pollak B."/>
            <person name="Reinders A."/>
            <person name="Rovekamp M."/>
            <person name="Sano R."/>
            <person name="Sawa S."/>
            <person name="Schmid M.W."/>
            <person name="Shirakawa M."/>
            <person name="Solano R."/>
            <person name="Spunde A."/>
            <person name="Suetsugu N."/>
            <person name="Sugano S."/>
            <person name="Sugiyama A."/>
            <person name="Sun R."/>
            <person name="Suzuki Y."/>
            <person name="Takenaka M."/>
            <person name="Takezawa D."/>
            <person name="Tomogane H."/>
            <person name="Tsuzuki M."/>
            <person name="Ueda T."/>
            <person name="Umeda M."/>
            <person name="Ward J.M."/>
            <person name="Watanabe Y."/>
            <person name="Yazaki K."/>
            <person name="Yokoyama R."/>
            <person name="Yoshitake Y."/>
            <person name="Yotsui I."/>
            <person name="Zachgo S."/>
            <person name="Schmutz J."/>
        </authorList>
    </citation>
    <scope>NUCLEOTIDE SEQUENCE [LARGE SCALE GENOMIC DNA]</scope>
    <source>
        <strain evidence="4">Tak-1</strain>
    </source>
</reference>
<keyword evidence="4" id="KW-1185">Reference proteome</keyword>
<dbReference type="Gene3D" id="3.40.50.150">
    <property type="entry name" value="Vaccinia Virus protein VP39"/>
    <property type="match status" value="1"/>
</dbReference>
<dbReference type="EMBL" id="KZ772675">
    <property type="protein sequence ID" value="PTQ49338.1"/>
    <property type="molecule type" value="Genomic_DNA"/>
</dbReference>
<dbReference type="GO" id="GO:0032259">
    <property type="term" value="P:methylation"/>
    <property type="evidence" value="ECO:0000318"/>
    <property type="project" value="GO_Central"/>
</dbReference>
<proteinExistence type="predicted"/>
<evidence type="ECO:0000256" key="1">
    <source>
        <dbReference type="ARBA" id="ARBA00022723"/>
    </source>
</evidence>
<evidence type="ECO:0000313" key="3">
    <source>
        <dbReference type="EMBL" id="PTQ49338.1"/>
    </source>
</evidence>
<keyword evidence="2" id="KW-0460">Magnesium</keyword>
<dbReference type="AlphaFoldDB" id="A0A2R6XT98"/>
<gene>
    <name evidence="3" type="ORF">MARPO_0003s0211</name>
</gene>
<accession>A0A2R6XT98</accession>
<dbReference type="SUPFAM" id="SSF53335">
    <property type="entry name" value="S-adenosyl-L-methionine-dependent methyltransferases"/>
    <property type="match status" value="1"/>
</dbReference>
<dbReference type="GO" id="GO:0046872">
    <property type="term" value="F:metal ion binding"/>
    <property type="evidence" value="ECO:0007669"/>
    <property type="project" value="UniProtKB-KW"/>
</dbReference>
<evidence type="ECO:0000256" key="2">
    <source>
        <dbReference type="ARBA" id="ARBA00022842"/>
    </source>
</evidence>
<sequence length="461" mass="49977">MTAGVQRDAAGLDVMSNAKLHYSSNAAEPYNKEQAPGKMADVNEVTELNALLAMKGGEGDASYAKNSQTQAQGFRFVQPVLQAAIHRMDLPTRTGVVRIADLGCSSGPNSVNHMNIIVNTLRKRYASAAAAAAAAVAAQSAHPQQLPASGRKSAAVPEFDVYFADLPSNDFNSLLRHINRDYSRSSRDGTAAAAAANATGRVGSRVAGNGYFASCVAGSFYGRLFPRASVNVVFSSFSLHWLSKIPEAVQRQDSPAYNDGFVWIHGGKPAAAKAYAEQSRRDLVTFLRARAEEMVSGGLMFLLLKGRKDSDPTVQYDPDGVTMFGTQMEGVFNELISEGLLDASVRDSFNIPMYYPTVDEMREAIDESGSFLVDRLELLNDVPANPFTKQELEANPTDCGRKLAKICRSLLGVLVDTHMGVNVADQFFHRLELRAITRSRAESLRPRAAYSNVNLAVLIKK</sequence>
<evidence type="ECO:0000313" key="4">
    <source>
        <dbReference type="Proteomes" id="UP000244005"/>
    </source>
</evidence>
<dbReference type="InterPro" id="IPR029063">
    <property type="entry name" value="SAM-dependent_MTases_sf"/>
</dbReference>
<dbReference type="Pfam" id="PF03492">
    <property type="entry name" value="Methyltransf_7"/>
    <property type="match status" value="1"/>
</dbReference>
<keyword evidence="1" id="KW-0479">Metal-binding</keyword>
<dbReference type="OrthoDB" id="1523883at2759"/>
<protein>
    <submittedName>
        <fullName evidence="3">Uncharacterized protein</fullName>
    </submittedName>
</protein>